<protein>
    <submittedName>
        <fullName evidence="5">BTB/POZ domain,SKP1/BTB/POZ domain,Kelch-type beta propeller,BTB/Kelch-associated</fullName>
    </submittedName>
</protein>
<reference evidence="5 6" key="1">
    <citation type="submission" date="2019-08" db="EMBL/GenBank/DDBJ databases">
        <authorList>
            <person name="Alioto T."/>
            <person name="Alioto T."/>
            <person name="Gomez Garrido J."/>
        </authorList>
    </citation>
    <scope>NUCLEOTIDE SEQUENCE [LARGE SCALE GENOMIC DNA]</scope>
</reference>
<dbReference type="InterPro" id="IPR011333">
    <property type="entry name" value="SKP1/BTB/POZ_sf"/>
</dbReference>
<organism evidence="5 6">
    <name type="scientific">Cinara cedri</name>
    <dbReference type="NCBI Taxonomy" id="506608"/>
    <lineage>
        <taxon>Eukaryota</taxon>
        <taxon>Metazoa</taxon>
        <taxon>Ecdysozoa</taxon>
        <taxon>Arthropoda</taxon>
        <taxon>Hexapoda</taxon>
        <taxon>Insecta</taxon>
        <taxon>Pterygota</taxon>
        <taxon>Neoptera</taxon>
        <taxon>Paraneoptera</taxon>
        <taxon>Hemiptera</taxon>
        <taxon>Sternorrhyncha</taxon>
        <taxon>Aphidomorpha</taxon>
        <taxon>Aphidoidea</taxon>
        <taxon>Aphididae</taxon>
        <taxon>Lachninae</taxon>
        <taxon>Cinara</taxon>
    </lineage>
</organism>
<dbReference type="InterPro" id="IPR000210">
    <property type="entry name" value="BTB/POZ_dom"/>
</dbReference>
<accession>A0A5E4NS69</accession>
<dbReference type="Pfam" id="PF07707">
    <property type="entry name" value="BACK"/>
    <property type="match status" value="1"/>
</dbReference>
<proteinExistence type="predicted"/>
<dbReference type="SUPFAM" id="SSF54695">
    <property type="entry name" value="POZ domain"/>
    <property type="match status" value="1"/>
</dbReference>
<feature type="domain" description="BTB" evidence="4">
    <location>
        <begin position="9"/>
        <end position="78"/>
    </location>
</feature>
<gene>
    <name evidence="5" type="ORF">CINCED_3A012125</name>
</gene>
<dbReference type="SMART" id="SM00875">
    <property type="entry name" value="BACK"/>
    <property type="match status" value="1"/>
</dbReference>
<dbReference type="Proteomes" id="UP000325440">
    <property type="component" value="Unassembled WGS sequence"/>
</dbReference>
<evidence type="ECO:0000313" key="5">
    <source>
        <dbReference type="EMBL" id="VVC44639.1"/>
    </source>
</evidence>
<dbReference type="SMART" id="SM00225">
    <property type="entry name" value="BTB"/>
    <property type="match status" value="1"/>
</dbReference>
<dbReference type="SUPFAM" id="SSF117281">
    <property type="entry name" value="Kelch motif"/>
    <property type="match status" value="1"/>
</dbReference>
<evidence type="ECO:0000256" key="2">
    <source>
        <dbReference type="ARBA" id="ARBA00022737"/>
    </source>
</evidence>
<dbReference type="InterPro" id="IPR011705">
    <property type="entry name" value="BACK"/>
</dbReference>
<dbReference type="Gene3D" id="2.120.10.80">
    <property type="entry name" value="Kelch-type beta propeller"/>
    <property type="match status" value="1"/>
</dbReference>
<dbReference type="Pfam" id="PF00651">
    <property type="entry name" value="BTB"/>
    <property type="match status" value="1"/>
</dbReference>
<dbReference type="Gene3D" id="3.30.710.10">
    <property type="entry name" value="Potassium Channel Kv1.1, Chain A"/>
    <property type="match status" value="1"/>
</dbReference>
<dbReference type="PANTHER" id="PTHR24412">
    <property type="entry name" value="KELCH PROTEIN"/>
    <property type="match status" value="1"/>
</dbReference>
<keyword evidence="3" id="KW-0009">Actin-binding</keyword>
<dbReference type="EMBL" id="CABPRJ010002384">
    <property type="protein sequence ID" value="VVC44639.1"/>
    <property type="molecule type" value="Genomic_DNA"/>
</dbReference>
<keyword evidence="1" id="KW-0880">Kelch repeat</keyword>
<evidence type="ECO:0000256" key="3">
    <source>
        <dbReference type="ARBA" id="ARBA00023203"/>
    </source>
</evidence>
<evidence type="ECO:0000256" key="1">
    <source>
        <dbReference type="ARBA" id="ARBA00022441"/>
    </source>
</evidence>
<sequence>MDKEQRDQLYVRIHFDGGESVRLKKSFLTKKSLYFDAMLGGNFMESQSGDKIQLQGVDYTHFMSIIHSLRHNTVVIDGVDELLRFLETSIFYQFTDIIKKSNTIIKESMLTCHAIPILLSASRLALSELCEKARIYILYNFKTLLANNREQFYQLNRANLLLLFNDNGLNVNDEMDVFNLVIEWCSKNYDIEYEMVSKCVRFNLMDANQLNNCISKTKNSNLQNTIKQYIDYNIQGNESMKPLIRPIRNVPNVLCTVKNDDDGDAHIWKWDWQTLQFSKFLKVDPLPSNTVGYHVMVKDMEIYVMGGEIGYFRGIWNESGWKYSLLSKEWIKLENFVPSKRRNGIGYFCGDDLFLIGGRTKHRLRNKVMEHFRLDKDNNTLVHIGNNECFTWGKEIMSGKYICLEYQGQFVMIKKYFSTKWHSFSFDESNPSNYKWDVNVMNIEPIITSATVYLDSVYILVSYKKTIGLHCYSPEENRYRTITIFNIEFEDGVMCAFNDNKAMVFKNNTLSYYLLDTNVHKECTLQDNFYSEHFFIVPIY</sequence>
<keyword evidence="6" id="KW-1185">Reference proteome</keyword>
<name>A0A5E4NS69_9HEMI</name>
<evidence type="ECO:0000259" key="4">
    <source>
        <dbReference type="PROSITE" id="PS50097"/>
    </source>
</evidence>
<keyword evidence="2" id="KW-0677">Repeat</keyword>
<dbReference type="OrthoDB" id="10027872at2759"/>
<evidence type="ECO:0000313" key="6">
    <source>
        <dbReference type="Proteomes" id="UP000325440"/>
    </source>
</evidence>
<dbReference type="Gene3D" id="1.25.40.420">
    <property type="match status" value="1"/>
</dbReference>
<dbReference type="PROSITE" id="PS50097">
    <property type="entry name" value="BTB"/>
    <property type="match status" value="1"/>
</dbReference>
<dbReference type="PANTHER" id="PTHR24412:SF489">
    <property type="entry name" value="RING FINGER DOMAIN AND KELCH REPEAT-CONTAINING PROTEIN DDB_G0271372"/>
    <property type="match status" value="1"/>
</dbReference>
<dbReference type="InterPro" id="IPR015915">
    <property type="entry name" value="Kelch-typ_b-propeller"/>
</dbReference>
<dbReference type="AlphaFoldDB" id="A0A5E4NS69"/>